<evidence type="ECO:0008006" key="8">
    <source>
        <dbReference type="Google" id="ProtNLM"/>
    </source>
</evidence>
<sequence>MTTQDLPVARAEMFDLLSGFWLAMSIHAAAELGLADYLAAGPRLVTELAVATGTHEQTLYRLLRLLAASGVFEESAPRTFRTTPLANALRSDIPGSLRPYVRLQLGNHYQAWSQHIHTIQTGEPAFEKAMGVPVWQWYRDNPDASDILGEAMSGMSEMMIADALAAYDFGPYKTVVDVGGGEGALVSAILAANPGASGILFDQPHVVARAHDRIAAAGVADRCQAVGGDFFQSVPSGGDLYTLKWVIHDWSDDKCVEILSTVRKAMADDATLLIIDTVIPPGNEPSHSKLIDMEMLILNGGQERTKEEFETVLNAAGFNLTQILPTQSFSSLIEASPAR</sequence>
<dbReference type="InterPro" id="IPR012967">
    <property type="entry name" value="COMT_dimerisation"/>
</dbReference>
<feature type="domain" description="O-methyltransferase C-terminal" evidence="4">
    <location>
        <begin position="115"/>
        <end position="319"/>
    </location>
</feature>
<dbReference type="Pfam" id="PF00891">
    <property type="entry name" value="Methyltransf_2"/>
    <property type="match status" value="1"/>
</dbReference>
<dbReference type="Gene3D" id="1.10.10.10">
    <property type="entry name" value="Winged helix-like DNA-binding domain superfamily/Winged helix DNA-binding domain"/>
    <property type="match status" value="1"/>
</dbReference>
<dbReference type="EMBL" id="JAJVCN010000002">
    <property type="protein sequence ID" value="MCE7007118.1"/>
    <property type="molecule type" value="Genomic_DNA"/>
</dbReference>
<name>A0ABS8ZH11_9PSEU</name>
<dbReference type="InterPro" id="IPR036390">
    <property type="entry name" value="WH_DNA-bd_sf"/>
</dbReference>
<dbReference type="InterPro" id="IPR029063">
    <property type="entry name" value="SAM-dependent_MTases_sf"/>
</dbReference>
<keyword evidence="2" id="KW-0808">Transferase</keyword>
<dbReference type="Gene3D" id="3.40.50.150">
    <property type="entry name" value="Vaccinia Virus protein VP39"/>
    <property type="match status" value="1"/>
</dbReference>
<dbReference type="Proteomes" id="UP001521150">
    <property type="component" value="Unassembled WGS sequence"/>
</dbReference>
<dbReference type="RefSeq" id="WP_233728506.1">
    <property type="nucleotide sequence ID" value="NZ_JAJVCN010000002.1"/>
</dbReference>
<evidence type="ECO:0000256" key="1">
    <source>
        <dbReference type="ARBA" id="ARBA00022603"/>
    </source>
</evidence>
<keyword evidence="3" id="KW-0949">S-adenosyl-L-methionine</keyword>
<evidence type="ECO:0000259" key="4">
    <source>
        <dbReference type="Pfam" id="PF00891"/>
    </source>
</evidence>
<proteinExistence type="predicted"/>
<reference evidence="6 7" key="1">
    <citation type="submission" date="2021-12" db="EMBL/GenBank/DDBJ databases">
        <title>Genome sequence of Kibdelosporangium philippinense ATCC 49844.</title>
        <authorList>
            <person name="Fedorov E.A."/>
            <person name="Omeragic M."/>
            <person name="Shalygina K.F."/>
            <person name="Maclea K.S."/>
        </authorList>
    </citation>
    <scope>NUCLEOTIDE SEQUENCE [LARGE SCALE GENOMIC DNA]</scope>
    <source>
        <strain evidence="6 7">ATCC 49844</strain>
    </source>
</reference>
<evidence type="ECO:0000313" key="7">
    <source>
        <dbReference type="Proteomes" id="UP001521150"/>
    </source>
</evidence>
<gene>
    <name evidence="6" type="ORF">LWC34_30465</name>
</gene>
<feature type="domain" description="O-methyltransferase dimerisation" evidence="5">
    <location>
        <begin position="15"/>
        <end position="89"/>
    </location>
</feature>
<dbReference type="SUPFAM" id="SSF46785">
    <property type="entry name" value="Winged helix' DNA-binding domain"/>
    <property type="match status" value="1"/>
</dbReference>
<protein>
    <recommendedName>
        <fullName evidence="8">Methyltransferase</fullName>
    </recommendedName>
</protein>
<dbReference type="PANTHER" id="PTHR43712:SF2">
    <property type="entry name" value="O-METHYLTRANSFERASE CICE"/>
    <property type="match status" value="1"/>
</dbReference>
<dbReference type="PIRSF" id="PIRSF005739">
    <property type="entry name" value="O-mtase"/>
    <property type="match status" value="1"/>
</dbReference>
<keyword evidence="7" id="KW-1185">Reference proteome</keyword>
<dbReference type="Pfam" id="PF08100">
    <property type="entry name" value="Dimerisation"/>
    <property type="match status" value="1"/>
</dbReference>
<dbReference type="InterPro" id="IPR016461">
    <property type="entry name" value="COMT-like"/>
</dbReference>
<dbReference type="InterPro" id="IPR036388">
    <property type="entry name" value="WH-like_DNA-bd_sf"/>
</dbReference>
<accession>A0ABS8ZH11</accession>
<dbReference type="CDD" id="cd02440">
    <property type="entry name" value="AdoMet_MTases"/>
    <property type="match status" value="1"/>
</dbReference>
<dbReference type="PANTHER" id="PTHR43712">
    <property type="entry name" value="PUTATIVE (AFU_ORTHOLOGUE AFUA_4G14580)-RELATED"/>
    <property type="match status" value="1"/>
</dbReference>
<keyword evidence="1" id="KW-0489">Methyltransferase</keyword>
<comment type="caution">
    <text evidence="6">The sequence shown here is derived from an EMBL/GenBank/DDBJ whole genome shotgun (WGS) entry which is preliminary data.</text>
</comment>
<dbReference type="InterPro" id="IPR001077">
    <property type="entry name" value="COMT_C"/>
</dbReference>
<evidence type="ECO:0000313" key="6">
    <source>
        <dbReference type="EMBL" id="MCE7007118.1"/>
    </source>
</evidence>
<evidence type="ECO:0000256" key="3">
    <source>
        <dbReference type="ARBA" id="ARBA00022691"/>
    </source>
</evidence>
<evidence type="ECO:0000259" key="5">
    <source>
        <dbReference type="Pfam" id="PF08100"/>
    </source>
</evidence>
<organism evidence="6 7">
    <name type="scientific">Kibdelosporangium philippinense</name>
    <dbReference type="NCBI Taxonomy" id="211113"/>
    <lineage>
        <taxon>Bacteria</taxon>
        <taxon>Bacillati</taxon>
        <taxon>Actinomycetota</taxon>
        <taxon>Actinomycetes</taxon>
        <taxon>Pseudonocardiales</taxon>
        <taxon>Pseudonocardiaceae</taxon>
        <taxon>Kibdelosporangium</taxon>
    </lineage>
</organism>
<dbReference type="PROSITE" id="PS51683">
    <property type="entry name" value="SAM_OMT_II"/>
    <property type="match status" value="1"/>
</dbReference>
<dbReference type="SUPFAM" id="SSF53335">
    <property type="entry name" value="S-adenosyl-L-methionine-dependent methyltransferases"/>
    <property type="match status" value="1"/>
</dbReference>
<evidence type="ECO:0000256" key="2">
    <source>
        <dbReference type="ARBA" id="ARBA00022679"/>
    </source>
</evidence>